<dbReference type="EMBL" id="JAPDRK010000015">
    <property type="protein sequence ID" value="KAJ9605910.1"/>
    <property type="molecule type" value="Genomic_DNA"/>
</dbReference>
<organism evidence="6 7">
    <name type="scientific">Cladophialophora chaetospira</name>
    <dbReference type="NCBI Taxonomy" id="386627"/>
    <lineage>
        <taxon>Eukaryota</taxon>
        <taxon>Fungi</taxon>
        <taxon>Dikarya</taxon>
        <taxon>Ascomycota</taxon>
        <taxon>Pezizomycotina</taxon>
        <taxon>Eurotiomycetes</taxon>
        <taxon>Chaetothyriomycetidae</taxon>
        <taxon>Chaetothyriales</taxon>
        <taxon>Herpotrichiellaceae</taxon>
        <taxon>Cladophialophora</taxon>
    </lineage>
</organism>
<accession>A0AA38X345</accession>
<comment type="caution">
    <text evidence="6">The sequence shown here is derived from an EMBL/GenBank/DDBJ whole genome shotgun (WGS) entry which is preliminary data.</text>
</comment>
<dbReference type="InterPro" id="IPR051013">
    <property type="entry name" value="MBL_superfamily_lactonases"/>
</dbReference>
<dbReference type="PANTHER" id="PTHR42978">
    <property type="entry name" value="QUORUM-QUENCHING LACTONASE YTNP-RELATED-RELATED"/>
    <property type="match status" value="1"/>
</dbReference>
<reference evidence="6" key="1">
    <citation type="submission" date="2022-10" db="EMBL/GenBank/DDBJ databases">
        <title>Culturing micro-colonial fungi from biological soil crusts in the Mojave desert and describing Neophaeococcomyces mojavensis, and introducing the new genera and species Taxawa tesnikishii.</title>
        <authorList>
            <person name="Kurbessoian T."/>
            <person name="Stajich J.E."/>
        </authorList>
    </citation>
    <scope>NUCLEOTIDE SEQUENCE</scope>
    <source>
        <strain evidence="6">TK_41</strain>
    </source>
</reference>
<dbReference type="Proteomes" id="UP001172673">
    <property type="component" value="Unassembled WGS sequence"/>
</dbReference>
<dbReference type="InterPro" id="IPR036866">
    <property type="entry name" value="RibonucZ/Hydroxyglut_hydro"/>
</dbReference>
<protein>
    <recommendedName>
        <fullName evidence="5">Metallo-beta-lactamase domain-containing protein</fullName>
    </recommendedName>
</protein>
<dbReference type="Pfam" id="PF00753">
    <property type="entry name" value="Lactamase_B"/>
    <property type="match status" value="1"/>
</dbReference>
<evidence type="ECO:0000256" key="4">
    <source>
        <dbReference type="ARBA" id="ARBA00022833"/>
    </source>
</evidence>
<dbReference type="GO" id="GO:0016787">
    <property type="term" value="F:hydrolase activity"/>
    <property type="evidence" value="ECO:0007669"/>
    <property type="project" value="UniProtKB-KW"/>
</dbReference>
<dbReference type="InterPro" id="IPR001279">
    <property type="entry name" value="Metallo-B-lactamas"/>
</dbReference>
<name>A0AA38X345_9EURO</name>
<evidence type="ECO:0000259" key="5">
    <source>
        <dbReference type="Pfam" id="PF00753"/>
    </source>
</evidence>
<dbReference type="Gene3D" id="3.60.15.10">
    <property type="entry name" value="Ribonuclease Z/Hydroxyacylglutathione hydrolase-like"/>
    <property type="match status" value="1"/>
</dbReference>
<evidence type="ECO:0000313" key="7">
    <source>
        <dbReference type="Proteomes" id="UP001172673"/>
    </source>
</evidence>
<comment type="similarity">
    <text evidence="1">Belongs to the metallo-beta-lactamase superfamily.</text>
</comment>
<keyword evidence="7" id="KW-1185">Reference proteome</keyword>
<keyword evidence="4" id="KW-0862">Zinc</keyword>
<keyword evidence="2" id="KW-0479">Metal-binding</keyword>
<dbReference type="SUPFAM" id="SSF56281">
    <property type="entry name" value="Metallo-hydrolase/oxidoreductase"/>
    <property type="match status" value="1"/>
</dbReference>
<dbReference type="AlphaFoldDB" id="A0AA38X345"/>
<evidence type="ECO:0000313" key="6">
    <source>
        <dbReference type="EMBL" id="KAJ9605910.1"/>
    </source>
</evidence>
<feature type="domain" description="Metallo-beta-lactamase" evidence="5">
    <location>
        <begin position="56"/>
        <end position="147"/>
    </location>
</feature>
<sequence>MGDINGTHEKDEKGLRVPASSISVSVKIIDVSTISNVPAHALFTPPVPGFNVANDAPSFSFLIEHPSGAKVLFDLGIRKDWQNLPTAITERFKKVGHRPSAQKNVSEVLDEAGVGKDNINAVIWSHAHWDHTGDMSTFGGKTDLVVGRGFREFFLGGDGNSALGGILKSDYE</sequence>
<keyword evidence="3" id="KW-0378">Hydrolase</keyword>
<dbReference type="GO" id="GO:0046872">
    <property type="term" value="F:metal ion binding"/>
    <property type="evidence" value="ECO:0007669"/>
    <property type="project" value="UniProtKB-KW"/>
</dbReference>
<evidence type="ECO:0000256" key="1">
    <source>
        <dbReference type="ARBA" id="ARBA00007749"/>
    </source>
</evidence>
<proteinExistence type="inferred from homology"/>
<gene>
    <name evidence="6" type="ORF">H2200_009759</name>
</gene>
<dbReference type="PANTHER" id="PTHR42978:SF5">
    <property type="entry name" value="METALLO-BETA-LACTAMASE DOMAIN-CONTAINING PROTEIN"/>
    <property type="match status" value="1"/>
</dbReference>
<evidence type="ECO:0000256" key="2">
    <source>
        <dbReference type="ARBA" id="ARBA00022723"/>
    </source>
</evidence>
<evidence type="ECO:0000256" key="3">
    <source>
        <dbReference type="ARBA" id="ARBA00022801"/>
    </source>
</evidence>